<proteinExistence type="predicted"/>
<organism evidence="1">
    <name type="scientific">Pseudomonas tritici</name>
    <dbReference type="NCBI Taxonomy" id="2745518"/>
    <lineage>
        <taxon>Bacteria</taxon>
        <taxon>Pseudomonadati</taxon>
        <taxon>Pseudomonadota</taxon>
        <taxon>Gammaproteobacteria</taxon>
        <taxon>Pseudomonadales</taxon>
        <taxon>Pseudomonadaceae</taxon>
        <taxon>Pseudomonas</taxon>
    </lineage>
</organism>
<dbReference type="Proteomes" id="UP000615613">
    <property type="component" value="Chromosome"/>
</dbReference>
<reference evidence="2" key="2">
    <citation type="submission" date="2021-06" db="EMBL/GenBank/DDBJ databases">
        <title>Updating the genus Pseudomonas: Description of 43 new species and partition of the Pseudomonas putida group.</title>
        <authorList>
            <person name="Girard L."/>
            <person name="Lood C."/>
            <person name="Vandamme P."/>
            <person name="Rokni-Zadeh H."/>
            <person name="van Noort V."/>
            <person name="Hofte M."/>
            <person name="Lavigne R."/>
            <person name="De Mot R."/>
        </authorList>
    </citation>
    <scope>NUCLEOTIDE SEQUENCE</scope>
    <source>
        <strain evidence="2">SWRI145</strain>
    </source>
</reference>
<dbReference type="InterPro" id="IPR011990">
    <property type="entry name" value="TPR-like_helical_dom_sf"/>
</dbReference>
<reference evidence="1" key="1">
    <citation type="journal article" date="2020" name="Microorganisms">
        <title>Reliable Identification of Environmental Pseudomonas Isolates Using the rpoD Gene.</title>
        <authorList>
            <consortium name="The Broad Institute Genome Sequencing Platform"/>
            <person name="Girard L."/>
            <person name="Lood C."/>
            <person name="Rokni-Zadeh H."/>
            <person name="van Noort V."/>
            <person name="Lavigne R."/>
            <person name="De Mot R."/>
        </authorList>
    </citation>
    <scope>NUCLEOTIDE SEQUENCE [LARGE SCALE GENOMIC DNA]</scope>
    <source>
        <strain evidence="1">SWRI145</strain>
    </source>
</reference>
<evidence type="ECO:0000313" key="2">
    <source>
        <dbReference type="EMBL" id="QXH84056.1"/>
    </source>
</evidence>
<gene>
    <name evidence="2" type="ORF">HU722_0000790</name>
    <name evidence="1" type="ORF">HU722_25965</name>
</gene>
<evidence type="ECO:0000313" key="1">
    <source>
        <dbReference type="EMBL" id="MBC3294974.1"/>
    </source>
</evidence>
<dbReference type="Gene3D" id="1.25.40.10">
    <property type="entry name" value="Tetratricopeptide repeat domain"/>
    <property type="match status" value="1"/>
</dbReference>
<evidence type="ECO:0000313" key="3">
    <source>
        <dbReference type="Proteomes" id="UP000615613"/>
    </source>
</evidence>
<dbReference type="KEGG" id="ptrt:HU722_0000790"/>
<dbReference type="SUPFAM" id="SSF81901">
    <property type="entry name" value="HCP-like"/>
    <property type="match status" value="1"/>
</dbReference>
<dbReference type="AlphaFoldDB" id="A0A8H9YVM4"/>
<dbReference type="RefSeq" id="WP_186753145.1">
    <property type="nucleotide sequence ID" value="NZ_CP077084.1"/>
</dbReference>
<accession>A0A8H9YVM4</accession>
<keyword evidence="3" id="KW-1185">Reference proteome</keyword>
<name>A0A8H9YVM4_9PSED</name>
<sequence>MKKMTAITHNNVTYEIRIGSWFQHLHGKASEALREVHTDDIILPTEKTVAIYKTEKRAEYNAHPRRPRSSAKQYLNDCSLSDFGLNWDKLIELLKIRINDACIPIMLAQHQLSDAESYELAKAASNGHISAMYRIGASLGGGRNDDCLLWLSMAHNRGHLGACYEMALHLAAKGNQIDSLRCLIISADGGFDIAYMSIFQITHLKNMFQIQADPLESMLNELAEATHASSANYFKGILKLFSNNPPAGIIILKNFLKEPKKKPSEHDTGEVYYKQISIVSSFIEGLLADIDSGVPPLISISTRGEQAGFCSFSDYDEFFKIVQNIQQAE</sequence>
<protein>
    <submittedName>
        <fullName evidence="1">Uncharacterized protein</fullName>
    </submittedName>
</protein>
<dbReference type="EMBL" id="JABWQF010000017">
    <property type="protein sequence ID" value="MBC3294974.1"/>
    <property type="molecule type" value="Genomic_DNA"/>
</dbReference>
<dbReference type="EMBL" id="CP077084">
    <property type="protein sequence ID" value="QXH84056.1"/>
    <property type="molecule type" value="Genomic_DNA"/>
</dbReference>